<keyword evidence="2" id="KW-0067">ATP-binding</keyword>
<dbReference type="AlphaFoldDB" id="A0A8H3GP26"/>
<sequence>MDDPEEGLRAPPLNPDQEDIDNWIEDTKQYRTMQVKEGIRATPIQGINMYGPKDQTQSLLDPNAQNTRSNEMASAVTPSEMLKCLEGHGCPDLRLFVDPDSYSSCRAAEGSFGDVWKARLTDRTDIAVKVLRYALVCKDGKKSMKRAFREIYNWSKLEHKNIHKLLGVTMHEGRVGMVSNWMENGTLQQYLKQRSDINYYPLCIGVAEGVAYLHSVNMVHGDLKACNILVSLDGVPKLTDFDHSILSDSSLVFSATTRIGGGTLRWMAPELLIGEASESQEKNKHTDVYALGMTLLEVVTSSLPYSECRRDHNVLIKLNRKELPKRSMVHFPENEQWNRMWCLLTQCWDHDPMSRPTADDVIVSLSDLTHPELKSPPLTDINTFPSDAAYASTFTETNLPSIPALFGLSPSSEVIDRWVDHAVDTDQIARQGACLKCPEPRCQHIARLPHALKIHLYTHYGLKREYRFSTV</sequence>
<evidence type="ECO:0000313" key="5">
    <source>
        <dbReference type="EMBL" id="CAE6460363.1"/>
    </source>
</evidence>
<dbReference type="InterPro" id="IPR001245">
    <property type="entry name" value="Ser-Thr/Tyr_kinase_cat_dom"/>
</dbReference>
<dbReference type="InterPro" id="IPR000719">
    <property type="entry name" value="Prot_kinase_dom"/>
</dbReference>
<dbReference type="PROSITE" id="PS50011">
    <property type="entry name" value="PROTEIN_KINASE_DOM"/>
    <property type="match status" value="1"/>
</dbReference>
<dbReference type="SMART" id="SM00220">
    <property type="entry name" value="S_TKc"/>
    <property type="match status" value="1"/>
</dbReference>
<dbReference type="PROSITE" id="PS00108">
    <property type="entry name" value="PROTEIN_KINASE_ST"/>
    <property type="match status" value="1"/>
</dbReference>
<protein>
    <recommendedName>
        <fullName evidence="4">Protein kinase domain-containing protein</fullName>
    </recommendedName>
</protein>
<dbReference type="GO" id="GO:0005524">
    <property type="term" value="F:ATP binding"/>
    <property type="evidence" value="ECO:0007669"/>
    <property type="project" value="UniProtKB-KW"/>
</dbReference>
<dbReference type="InterPro" id="IPR051681">
    <property type="entry name" value="Ser/Thr_Kinases-Pseudokinases"/>
</dbReference>
<dbReference type="Gene3D" id="1.10.510.10">
    <property type="entry name" value="Transferase(Phosphotransferase) domain 1"/>
    <property type="match status" value="1"/>
</dbReference>
<feature type="compositionally biased region" description="Polar residues" evidence="3">
    <location>
        <begin position="54"/>
        <end position="72"/>
    </location>
</feature>
<organism evidence="5 6">
    <name type="scientific">Rhizoctonia solani</name>
    <dbReference type="NCBI Taxonomy" id="456999"/>
    <lineage>
        <taxon>Eukaryota</taxon>
        <taxon>Fungi</taxon>
        <taxon>Dikarya</taxon>
        <taxon>Basidiomycota</taxon>
        <taxon>Agaricomycotina</taxon>
        <taxon>Agaricomycetes</taxon>
        <taxon>Cantharellales</taxon>
        <taxon>Ceratobasidiaceae</taxon>
        <taxon>Rhizoctonia</taxon>
    </lineage>
</organism>
<dbReference type="Pfam" id="PF07714">
    <property type="entry name" value="PK_Tyr_Ser-Thr"/>
    <property type="match status" value="1"/>
</dbReference>
<keyword evidence="1" id="KW-0547">Nucleotide-binding</keyword>
<comment type="caution">
    <text evidence="5">The sequence shown here is derived from an EMBL/GenBank/DDBJ whole genome shotgun (WGS) entry which is preliminary data.</text>
</comment>
<dbReference type="InterPro" id="IPR011009">
    <property type="entry name" value="Kinase-like_dom_sf"/>
</dbReference>
<proteinExistence type="predicted"/>
<evidence type="ECO:0000313" key="6">
    <source>
        <dbReference type="Proteomes" id="UP000663853"/>
    </source>
</evidence>
<dbReference type="GO" id="GO:0004674">
    <property type="term" value="F:protein serine/threonine kinase activity"/>
    <property type="evidence" value="ECO:0007669"/>
    <property type="project" value="TreeGrafter"/>
</dbReference>
<evidence type="ECO:0000259" key="4">
    <source>
        <dbReference type="PROSITE" id="PS50011"/>
    </source>
</evidence>
<name>A0A8H3GP26_9AGAM</name>
<dbReference type="InterPro" id="IPR008271">
    <property type="entry name" value="Ser/Thr_kinase_AS"/>
</dbReference>
<accession>A0A8H3GP26</accession>
<gene>
    <name evidence="5" type="ORF">RDB_LOCUS61221</name>
</gene>
<evidence type="ECO:0000256" key="3">
    <source>
        <dbReference type="SAM" id="MobiDB-lite"/>
    </source>
</evidence>
<dbReference type="PANTHER" id="PTHR44329">
    <property type="entry name" value="SERINE/THREONINE-PROTEIN KINASE TNNI3K-RELATED"/>
    <property type="match status" value="1"/>
</dbReference>
<evidence type="ECO:0000256" key="1">
    <source>
        <dbReference type="ARBA" id="ARBA00022741"/>
    </source>
</evidence>
<reference evidence="5" key="1">
    <citation type="submission" date="2021-01" db="EMBL/GenBank/DDBJ databases">
        <authorList>
            <person name="Kaushik A."/>
        </authorList>
    </citation>
    <scope>NUCLEOTIDE SEQUENCE</scope>
    <source>
        <strain evidence="5">AG6-10EEA</strain>
    </source>
</reference>
<feature type="region of interest" description="Disordered" evidence="3">
    <location>
        <begin position="46"/>
        <end position="73"/>
    </location>
</feature>
<feature type="domain" description="Protein kinase" evidence="4">
    <location>
        <begin position="101"/>
        <end position="373"/>
    </location>
</feature>
<dbReference type="PANTHER" id="PTHR44329:SF298">
    <property type="entry name" value="MIXED LINEAGE KINASE DOMAIN-LIKE PROTEIN"/>
    <property type="match status" value="1"/>
</dbReference>
<dbReference type="PRINTS" id="PR00109">
    <property type="entry name" value="TYRKINASE"/>
</dbReference>
<dbReference type="Proteomes" id="UP000663853">
    <property type="component" value="Unassembled WGS sequence"/>
</dbReference>
<dbReference type="SUPFAM" id="SSF56112">
    <property type="entry name" value="Protein kinase-like (PK-like)"/>
    <property type="match status" value="1"/>
</dbReference>
<dbReference type="EMBL" id="CAJMXA010001433">
    <property type="protein sequence ID" value="CAE6460363.1"/>
    <property type="molecule type" value="Genomic_DNA"/>
</dbReference>
<evidence type="ECO:0000256" key="2">
    <source>
        <dbReference type="ARBA" id="ARBA00022840"/>
    </source>
</evidence>